<keyword evidence="9" id="KW-0460">Magnesium</keyword>
<evidence type="ECO:0000256" key="9">
    <source>
        <dbReference type="ARBA" id="ARBA00022842"/>
    </source>
</evidence>
<evidence type="ECO:0000256" key="6">
    <source>
        <dbReference type="ARBA" id="ARBA00022741"/>
    </source>
</evidence>
<evidence type="ECO:0000259" key="12">
    <source>
        <dbReference type="Pfam" id="PF22973"/>
    </source>
</evidence>
<dbReference type="InterPro" id="IPR013815">
    <property type="entry name" value="ATP_grasp_subdomain_1"/>
</dbReference>
<feature type="domain" description="Alpha-glucan water dikinase phosphohistidine-like" evidence="12">
    <location>
        <begin position="575"/>
        <end position="687"/>
    </location>
</feature>
<comment type="subunit">
    <text evidence="3">Homodimer.</text>
</comment>
<dbReference type="GO" id="GO:0005524">
    <property type="term" value="F:ATP binding"/>
    <property type="evidence" value="ECO:0007669"/>
    <property type="project" value="UniProtKB-KW"/>
</dbReference>
<accession>D8TF43</accession>
<feature type="domain" description="Pyruvate phosphate dikinase AMP/ATP-binding" evidence="11">
    <location>
        <begin position="836"/>
        <end position="920"/>
    </location>
</feature>
<keyword evidence="8" id="KW-0067">ATP-binding</keyword>
<comment type="similarity">
    <text evidence="2">Belongs to the PEP-utilizing enzyme family.</text>
</comment>
<protein>
    <submittedName>
        <fullName evidence="14">Uncharacterized protein</fullName>
    </submittedName>
</protein>
<keyword evidence="6" id="KW-0547">Nucleotide-binding</keyword>
<keyword evidence="5" id="KW-0479">Metal-binding</keyword>
<dbReference type="KEGG" id="smo:SELMODRAFT_432145"/>
<sequence length="1047" mass="115577">MALALFDAPSSVFSRAVANRAGNPVAAGDSLRIHGKNARNFGAAIVLSRERPGRCVCSAVDDECSSQAYGSTMTSIDAQAQVSACASATSHRCSILQDLESHVDETFTFVFKPESAVTVTVSLKDALSETFYEVLLSAPLGGLTLHWAVNNWSLPSASWWPSGTVQVTDRAIETPFTRSESGSWEISMKIPELEVPRCLVFVLKVILSETTFDNWSLFNRFILASELVDAAEEIGANGMAFMYTWLRFSALKQLTWYRKCNYQSKDIAYVQERLASLMAEKAARGKDLTIKKFARLILSTLPRGGGDADQIRMGILNIMRENGIREGHRPGIEDHFLEQWHQKLHTNTSSEDIHICEHFLWILKTVHSGADLDVMAEMSKGYLDDETKSIIYNILGNRDAWWIPGELVKARKKLEKVWRGGLVQRDVMLLDIALNNFFGLSIGRIDKSALRGDDLCELLSLVLENCCIDAESEELNMCLKYWNKVKAEPRWTSTWALLAMSAADRIALSVEDYMDHIYKIVQPNAEILGKACGIAESYIKNFGEEVVRGQVLFNISGLLQRLQSILRGTAGLSTWQVVSHQPSAVGKVVVLPTLSSIQGLTYSEPHVVLTEKVDGMEDIPVGVTAVLCASTVDMLSHVAIRARDSQVLLSSCFSSEEFGSLKSFSGQHVLVNIGASGQVLVSECDERAEHDLKAENCTTHVKTSSIKNYQLEKLVLSEDEFEEGKVGAKSIKISMMRKALDKSVLLPPSIALPLGVFESVMNDPINSGVNSPFGFSLQRLKATTDSERIPTELARIRGLVRTKLTVPKDLKRQVTSVAEACGLIPTGAWENEDNWEKAWQAICQVWSSKWTDRAWLSRRAHGIPDEALFMGCLIQKVIATDYAFVIHTMHPIAKDPELMFCEHISKLQIVPGLGEVLVGNHKGSAFSFTVPKSNLEGADQLAWLITCLNLSTFVEARILSLPSKRVGLFAAEGTVIARSDSNGEDLEGFSGAGLYDSVTVDVSKEVVLDYSEERLIWDHAFRGQLLKAVCQVGINVEAAFNGQPQVI</sequence>
<name>D8TF43_SELML</name>
<dbReference type="HOGENOM" id="CLU_002399_0_0_1"/>
<evidence type="ECO:0000256" key="2">
    <source>
        <dbReference type="ARBA" id="ARBA00007837"/>
    </source>
</evidence>
<dbReference type="GO" id="GO:0046872">
    <property type="term" value="F:metal ion binding"/>
    <property type="evidence" value="ECO:0007669"/>
    <property type="project" value="UniProtKB-KW"/>
</dbReference>
<evidence type="ECO:0000256" key="5">
    <source>
        <dbReference type="ARBA" id="ARBA00022723"/>
    </source>
</evidence>
<comment type="cofactor">
    <cofactor evidence="1">
        <name>Mg(2+)</name>
        <dbReference type="ChEBI" id="CHEBI:18420"/>
    </cofactor>
</comment>
<evidence type="ECO:0000256" key="1">
    <source>
        <dbReference type="ARBA" id="ARBA00001946"/>
    </source>
</evidence>
<dbReference type="InterPro" id="IPR054481">
    <property type="entry name" value="GWD1_pHisD"/>
</dbReference>
<keyword evidence="7" id="KW-0418">Kinase</keyword>
<dbReference type="InterPro" id="IPR056301">
    <property type="entry name" value="GWD-like_N_Ig"/>
</dbReference>
<dbReference type="InParanoid" id="D8TF43"/>
<reference evidence="14 15" key="1">
    <citation type="journal article" date="2011" name="Science">
        <title>The Selaginella genome identifies genetic changes associated with the evolution of vascular plants.</title>
        <authorList>
            <person name="Banks J.A."/>
            <person name="Nishiyama T."/>
            <person name="Hasebe M."/>
            <person name="Bowman J.L."/>
            <person name="Gribskov M."/>
            <person name="dePamphilis C."/>
            <person name="Albert V.A."/>
            <person name="Aono N."/>
            <person name="Aoyama T."/>
            <person name="Ambrose B.A."/>
            <person name="Ashton N.W."/>
            <person name="Axtell M.J."/>
            <person name="Barker E."/>
            <person name="Barker M.S."/>
            <person name="Bennetzen J.L."/>
            <person name="Bonawitz N.D."/>
            <person name="Chapple C."/>
            <person name="Cheng C."/>
            <person name="Correa L.G."/>
            <person name="Dacre M."/>
            <person name="DeBarry J."/>
            <person name="Dreyer I."/>
            <person name="Elias M."/>
            <person name="Engstrom E.M."/>
            <person name="Estelle M."/>
            <person name="Feng L."/>
            <person name="Finet C."/>
            <person name="Floyd S.K."/>
            <person name="Frommer W.B."/>
            <person name="Fujita T."/>
            <person name="Gramzow L."/>
            <person name="Gutensohn M."/>
            <person name="Harholt J."/>
            <person name="Hattori M."/>
            <person name="Heyl A."/>
            <person name="Hirai T."/>
            <person name="Hiwatashi Y."/>
            <person name="Ishikawa M."/>
            <person name="Iwata M."/>
            <person name="Karol K.G."/>
            <person name="Koehler B."/>
            <person name="Kolukisaoglu U."/>
            <person name="Kubo M."/>
            <person name="Kurata T."/>
            <person name="Lalonde S."/>
            <person name="Li K."/>
            <person name="Li Y."/>
            <person name="Litt A."/>
            <person name="Lyons E."/>
            <person name="Manning G."/>
            <person name="Maruyama T."/>
            <person name="Michael T.P."/>
            <person name="Mikami K."/>
            <person name="Miyazaki S."/>
            <person name="Morinaga S."/>
            <person name="Murata T."/>
            <person name="Mueller-Roeber B."/>
            <person name="Nelson D.R."/>
            <person name="Obara M."/>
            <person name="Oguri Y."/>
            <person name="Olmstead R.G."/>
            <person name="Onodera N."/>
            <person name="Petersen B.L."/>
            <person name="Pils B."/>
            <person name="Prigge M."/>
            <person name="Rensing S.A."/>
            <person name="Riano-Pachon D.M."/>
            <person name="Roberts A.W."/>
            <person name="Sato Y."/>
            <person name="Scheller H.V."/>
            <person name="Schulz B."/>
            <person name="Schulz C."/>
            <person name="Shakirov E.V."/>
            <person name="Shibagaki N."/>
            <person name="Shinohara N."/>
            <person name="Shippen D.E."/>
            <person name="Soerensen I."/>
            <person name="Sotooka R."/>
            <person name="Sugimoto N."/>
            <person name="Sugita M."/>
            <person name="Sumikawa N."/>
            <person name="Tanurdzic M."/>
            <person name="Theissen G."/>
            <person name="Ulvskov P."/>
            <person name="Wakazuki S."/>
            <person name="Weng J.K."/>
            <person name="Willats W.W."/>
            <person name="Wipf D."/>
            <person name="Wolf P.G."/>
            <person name="Yang L."/>
            <person name="Zimmer A.D."/>
            <person name="Zhu Q."/>
            <person name="Mitros T."/>
            <person name="Hellsten U."/>
            <person name="Loque D."/>
            <person name="Otillar R."/>
            <person name="Salamov A."/>
            <person name="Schmutz J."/>
            <person name="Shapiro H."/>
            <person name="Lindquist E."/>
            <person name="Lucas S."/>
            <person name="Rokhsar D."/>
            <person name="Grigoriev I.V."/>
        </authorList>
    </citation>
    <scope>NUCLEOTIDE SEQUENCE [LARGE SCALE GENOMIC DNA]</scope>
</reference>
<proteinExistence type="inferred from homology"/>
<dbReference type="EMBL" id="GL377759">
    <property type="protein sequence ID" value="EFJ04729.1"/>
    <property type="molecule type" value="Genomic_DNA"/>
</dbReference>
<evidence type="ECO:0000256" key="3">
    <source>
        <dbReference type="ARBA" id="ARBA00011738"/>
    </source>
</evidence>
<evidence type="ECO:0000313" key="14">
    <source>
        <dbReference type="EMBL" id="EFJ04729.1"/>
    </source>
</evidence>
<dbReference type="InterPro" id="IPR002192">
    <property type="entry name" value="PPDK_AMP/ATP-bd"/>
</dbReference>
<dbReference type="PANTHER" id="PTHR46999">
    <property type="entry name" value="ALPHA-GLUCAN WATER DIKINASE 1, CHLOROPLASTIC-RELATED"/>
    <property type="match status" value="1"/>
</dbReference>
<dbReference type="Pfam" id="PF23166">
    <property type="entry name" value="Ig_N_CWD1"/>
    <property type="match status" value="1"/>
</dbReference>
<evidence type="ECO:0000256" key="10">
    <source>
        <dbReference type="ARBA" id="ARBA00023277"/>
    </source>
</evidence>
<keyword evidence="10" id="KW-0119">Carbohydrate metabolism</keyword>
<keyword evidence="4" id="KW-0808">Transferase</keyword>
<dbReference type="Gramene" id="EFJ04729">
    <property type="protein sequence ID" value="EFJ04729"/>
    <property type="gene ID" value="SELMODRAFT_432145"/>
</dbReference>
<dbReference type="AlphaFoldDB" id="D8TF43"/>
<dbReference type="SUPFAM" id="SSF56059">
    <property type="entry name" value="Glutathione synthetase ATP-binding domain-like"/>
    <property type="match status" value="1"/>
</dbReference>
<dbReference type="Pfam" id="PF22973">
    <property type="entry name" value="GWD1_pHisD"/>
    <property type="match status" value="1"/>
</dbReference>
<evidence type="ECO:0000256" key="8">
    <source>
        <dbReference type="ARBA" id="ARBA00022840"/>
    </source>
</evidence>
<organism evidence="15">
    <name type="scientific">Selaginella moellendorffii</name>
    <name type="common">Spikemoss</name>
    <dbReference type="NCBI Taxonomy" id="88036"/>
    <lineage>
        <taxon>Eukaryota</taxon>
        <taxon>Viridiplantae</taxon>
        <taxon>Streptophyta</taxon>
        <taxon>Embryophyta</taxon>
        <taxon>Tracheophyta</taxon>
        <taxon>Lycopodiopsida</taxon>
        <taxon>Selaginellales</taxon>
        <taxon>Selaginellaceae</taxon>
        <taxon>Selaginella</taxon>
    </lineage>
</organism>
<gene>
    <name evidence="14" type="ORF">SELMODRAFT_432145</name>
</gene>
<evidence type="ECO:0000259" key="13">
    <source>
        <dbReference type="Pfam" id="PF23166"/>
    </source>
</evidence>
<evidence type="ECO:0000256" key="7">
    <source>
        <dbReference type="ARBA" id="ARBA00022777"/>
    </source>
</evidence>
<evidence type="ECO:0000256" key="4">
    <source>
        <dbReference type="ARBA" id="ARBA00022679"/>
    </source>
</evidence>
<dbReference type="PANTHER" id="PTHR46999:SF2">
    <property type="entry name" value="CARBOHYDRATE-BINDING MODULE FAMILY 45 PROTEIN"/>
    <property type="match status" value="1"/>
</dbReference>
<dbReference type="Pfam" id="PF01326">
    <property type="entry name" value="PPDK_N"/>
    <property type="match status" value="1"/>
</dbReference>
<dbReference type="OMA" id="FLHTGNW"/>
<feature type="domain" description="Alpha-glucan water dikinase-like N-terminal Ig-like" evidence="13">
    <location>
        <begin position="114"/>
        <end position="204"/>
    </location>
</feature>
<keyword evidence="15" id="KW-1185">Reference proteome</keyword>
<dbReference type="Proteomes" id="UP000001514">
    <property type="component" value="Unassembled WGS sequence"/>
</dbReference>
<dbReference type="Gene3D" id="3.30.1490.20">
    <property type="entry name" value="ATP-grasp fold, A domain"/>
    <property type="match status" value="2"/>
</dbReference>
<evidence type="ECO:0000259" key="11">
    <source>
        <dbReference type="Pfam" id="PF01326"/>
    </source>
</evidence>
<dbReference type="eggNOG" id="ENOG502QQ6R">
    <property type="taxonomic scope" value="Eukaryota"/>
</dbReference>
<dbReference type="GO" id="GO:0016301">
    <property type="term" value="F:kinase activity"/>
    <property type="evidence" value="ECO:0007669"/>
    <property type="project" value="UniProtKB-KW"/>
</dbReference>
<evidence type="ECO:0000313" key="15">
    <source>
        <dbReference type="Proteomes" id="UP000001514"/>
    </source>
</evidence>